<dbReference type="GO" id="GO:0072344">
    <property type="term" value="P:rescue of stalled ribosome"/>
    <property type="evidence" value="ECO:0007669"/>
    <property type="project" value="TreeGrafter"/>
</dbReference>
<dbReference type="Pfam" id="PF00472">
    <property type="entry name" value="RF-1"/>
    <property type="match status" value="1"/>
</dbReference>
<dbReference type="SUPFAM" id="SSF110916">
    <property type="entry name" value="Peptidyl-tRNA hydrolase domain-like"/>
    <property type="match status" value="1"/>
</dbReference>
<dbReference type="PANTHER" id="PTHR47814:SF1">
    <property type="entry name" value="PEPTIDYL-TRNA HYDROLASE ARFB"/>
    <property type="match status" value="1"/>
</dbReference>
<gene>
    <name evidence="3" type="ORF">MNBD_BACTEROID06-1464</name>
</gene>
<protein>
    <recommendedName>
        <fullName evidence="2">Prokaryotic-type class I peptide chain release factors domain-containing protein</fullName>
    </recommendedName>
</protein>
<dbReference type="EMBL" id="UOES01000182">
    <property type="protein sequence ID" value="VAW27107.1"/>
    <property type="molecule type" value="Genomic_DNA"/>
</dbReference>
<organism evidence="3">
    <name type="scientific">hydrothermal vent metagenome</name>
    <dbReference type="NCBI Taxonomy" id="652676"/>
    <lineage>
        <taxon>unclassified sequences</taxon>
        <taxon>metagenomes</taxon>
        <taxon>ecological metagenomes</taxon>
    </lineage>
</organism>
<feature type="domain" description="Prokaryotic-type class I peptide chain release factors" evidence="2">
    <location>
        <begin position="13"/>
        <end position="132"/>
    </location>
</feature>
<dbReference type="AlphaFoldDB" id="A0A3B0UPJ7"/>
<accession>A0A3B0UPJ7</accession>
<dbReference type="Gene3D" id="3.30.160.20">
    <property type="match status" value="1"/>
</dbReference>
<reference evidence="3" key="1">
    <citation type="submission" date="2018-06" db="EMBL/GenBank/DDBJ databases">
        <authorList>
            <person name="Zhirakovskaya E."/>
        </authorList>
    </citation>
    <scope>NUCLEOTIDE SEQUENCE</scope>
</reference>
<sequence length="136" mass="15418">MAIPKITSADILSELEFSFSKSSGPGGQHVNKVNTKVGLRWNIANSGVITEEQKLFLSEKLANKLTKEGVLVLSSQEARSQLINKELVIEKLDKLLQFAFFIKKKRKPTKPTKASKERRLKNKKQQAEKKEGRRKL</sequence>
<dbReference type="GO" id="GO:0003747">
    <property type="term" value="F:translation release factor activity"/>
    <property type="evidence" value="ECO:0007669"/>
    <property type="project" value="InterPro"/>
</dbReference>
<feature type="region of interest" description="Disordered" evidence="1">
    <location>
        <begin position="106"/>
        <end position="136"/>
    </location>
</feature>
<dbReference type="PANTHER" id="PTHR47814">
    <property type="entry name" value="PEPTIDYL-TRNA HYDROLASE ARFB"/>
    <property type="match status" value="1"/>
</dbReference>
<evidence type="ECO:0000256" key="1">
    <source>
        <dbReference type="SAM" id="MobiDB-lite"/>
    </source>
</evidence>
<evidence type="ECO:0000259" key="2">
    <source>
        <dbReference type="Pfam" id="PF00472"/>
    </source>
</evidence>
<name>A0A3B0UPJ7_9ZZZZ</name>
<dbReference type="GO" id="GO:0004045">
    <property type="term" value="F:peptidyl-tRNA hydrolase activity"/>
    <property type="evidence" value="ECO:0007669"/>
    <property type="project" value="TreeGrafter"/>
</dbReference>
<dbReference type="GO" id="GO:0043022">
    <property type="term" value="F:ribosome binding"/>
    <property type="evidence" value="ECO:0007669"/>
    <property type="project" value="TreeGrafter"/>
</dbReference>
<proteinExistence type="predicted"/>
<dbReference type="NCBIfam" id="NF006718">
    <property type="entry name" value="PRK09256.1"/>
    <property type="match status" value="1"/>
</dbReference>
<feature type="compositionally biased region" description="Basic and acidic residues" evidence="1">
    <location>
        <begin position="125"/>
        <end position="136"/>
    </location>
</feature>
<dbReference type="InterPro" id="IPR000352">
    <property type="entry name" value="Pep_chain_release_fac_I"/>
</dbReference>
<evidence type="ECO:0000313" key="3">
    <source>
        <dbReference type="EMBL" id="VAW27107.1"/>
    </source>
</evidence>